<feature type="compositionally biased region" description="Basic and acidic residues" evidence="6">
    <location>
        <begin position="1403"/>
        <end position="1417"/>
    </location>
</feature>
<dbReference type="Gene3D" id="3.30.160.60">
    <property type="entry name" value="Classic Zinc Finger"/>
    <property type="match status" value="9"/>
</dbReference>
<feature type="compositionally biased region" description="Basic and acidic residues" evidence="6">
    <location>
        <begin position="145"/>
        <end position="154"/>
    </location>
</feature>
<keyword evidence="2" id="KW-0677">Repeat</keyword>
<feature type="compositionally biased region" description="Basic and acidic residues" evidence="6">
    <location>
        <begin position="2033"/>
        <end position="2044"/>
    </location>
</feature>
<feature type="compositionally biased region" description="Basic and acidic residues" evidence="6">
    <location>
        <begin position="472"/>
        <end position="484"/>
    </location>
</feature>
<feature type="compositionally biased region" description="Basic residues" evidence="6">
    <location>
        <begin position="196"/>
        <end position="205"/>
    </location>
</feature>
<keyword evidence="3 5" id="KW-0863">Zinc-finger</keyword>
<dbReference type="Proteomes" id="UP000695022">
    <property type="component" value="Unplaced"/>
</dbReference>
<feature type="region of interest" description="Disordered" evidence="6">
    <location>
        <begin position="73"/>
        <end position="230"/>
    </location>
</feature>
<keyword evidence="1" id="KW-0479">Metal-binding</keyword>
<feature type="compositionally biased region" description="Basic and acidic residues" evidence="6">
    <location>
        <begin position="501"/>
        <end position="510"/>
    </location>
</feature>
<feature type="domain" description="C2H2-type" evidence="7">
    <location>
        <begin position="1046"/>
        <end position="1076"/>
    </location>
</feature>
<evidence type="ECO:0000256" key="2">
    <source>
        <dbReference type="ARBA" id="ARBA00022737"/>
    </source>
</evidence>
<dbReference type="SUPFAM" id="SSF57667">
    <property type="entry name" value="beta-beta-alpha zinc fingers"/>
    <property type="match status" value="9"/>
</dbReference>
<evidence type="ECO:0000256" key="1">
    <source>
        <dbReference type="ARBA" id="ARBA00022723"/>
    </source>
</evidence>
<sequence>MSETIDVKPVVGDTCVLNPAGVDVKPQMMAVVKEEVIEQVNHVEQEGLSALHLLSDAADAVSKSEITATILQSDIPDGGTCSTTQPNGTAGKAKKPAKVRVRKSVGKKKTESSISSTTTKKTSGKKRVAKVKSQDASTSKQVCVAKEDNRKKSSSDSSGKKIKKSSNRNNLSKACVPAKAKEVKQSTAKKQESGKVTKKKAKTKAPKATTSPPSDPLVLPPRRGSVDSCDSSVKDAAAAVGAATNERRRERLVCGECNKQLSTPVTLRRHFAAMHHSTPFFRCRVCRASFFQRRDFRKHEAGHQRCGVCAHRVADRVALFAHMSSHAEQLPFMCAYCAACFRLAAQLRAHVAALHRLQPSLHVCGKCDAAHESGAALERHVAAAHPPSRVALEGATYGANMARVVGLDTIEHLPYKCGKCSRGFLRGDTLRGHIAGFHRITCPSERRLHFVTMSYRKRRLQRAGGAPSSGDPDARGKGKRKLAEMDPETGQRKRGRKKKVKLDGGTEDGRVAAAKEVSAKSQHRRTSHAARTTPRSGRSSGGASYRCRKCGRTFVARRRLYVHVLGHREQRRRASHCGVCRRAFRRALHLHRHFQLHADAQPYKCEACTAVLTDIWQLTDHMAAAHFPASAASAQTHACATCAKRFFNRHSLQRHALNHKAGRNYECDVCRMSFSTARARHVHGFVHEPKHICGQCGEGFGYLSILRWHAALRHECSTVCRDCGAAFSSLAQFRRHRYAAHVRTRQHECAACRTCCYSRSALAIHRATTCAATAKNCENCGRACRSVALFAVHSRWCRRRPLEATPTGSAKPQEASGCQIADLASSAFAAKDEHTEMVIVAGTDPETSRNEQKPPPGRNRWPITQVSRSIQKESGLVVYKQFVCKLCANKYSSQSGAVRHIKNIHGDAVQHLIDSRPARDPARKVEPPADKSAQEGPKPCIAPAGKERKPAEGERKPAEGERKPAEEERKPAAAESERQPFVCALCGKDFVTDADRESHCRVAHKTKLTSHGGVDGAAVEGHSSATKLSSAGHPLKIPPKVVGSHYECRPCNERFFSVTELRDHLKTARPHQHEDAAKCRVCGKKFLSPSIRNHHISVSSCWRTTTVVESVASKVEAGAAAVSPSSTSKAATRKAEPAAATVVSSPNKSVVSRLEPGVATKVPSAIKSLSSKVESGSTMNVTPASKSVASKVEPYTALRVASMSKSVASKVEPDTASKVPATSKSLASKVEPHTTLEVPSTNIPVVIKVEHHTALVASTDKAVAINVDPIRAMKVPSTNKLVARRRACALPAEVQKVENHVNSNVNDAPPDSDARVLRRARVKVKSPPAPHGKRTRASVQAQKQHKLCAEGDDSSAGTADHYLLGGSKQRNSSANLHGEQSNFTHDNSLKSKPVQEYPSGNDCKQDASARDTSDEQKQNSTSKHPCESQCNNSQPATVRQRRGRSRKLNQKSDFPPKKNFPSRRKPATTSRKVVIVPDAEVCDDNAGFHGNDSVVSLVVNSLVNQVLLELGELEEKAAVVQKLDEDYQGRECDSVQAAASSAEPSQLRKSRRVVRKPYDEAFVYSSEVKQFWTLDGKPTDTKKPSTDSGGFQFTVDSSMKHIAGKCSEEVVVQAASGVKSVPGRKRGRRKKCSDSNTSCDLQSAPVETDLNQDLESAKSGRKPRRRRTDNKPAYTKKLRSRSTGSAANEKKCPGEKRKRQRASKPFASRQQLLADRKRKLRSDKKSDVGNKTASEERPKVQPKTETNVSSKGSAKAPRKRRGRGNTSDEASTCGEAEFVTKSRRAHASKPEGGAAAMTRDGKSRTQAGKMTRKSVDELITKDVVTSKRVRREIKKPKLSKDFVYDDSFVALSSSDMQQNSSAAETPTSQASDSVERITITAIVHAAQGPTDMSPPASRSGRMIRPKRWDNDDFVSDKTMSQHMLAIISGEATKSNSAHLVSGDESPSAIDDAKQNKLSPLKLKLTLKTDGSSKIPMYQVEGRHDELMGEELAPLTPDLDNEGELIIDIDAWGQELDKLEREEARLVAFRKDDQRDAFSSDDRQSEATSSDKPAYVSLEHDYAGPRRSAGDADAASTRRPPEGALAADGGGAAARFRCSRCFRKFTDHRRYRKHAKLHFRRPNLECDLCAAEFLSRRELKAHRRTHKEPAWRCHECTRVFASLRKLKRHLREDVHAKSRRVALETASDDERAAPLSFPSTADQAVATIVPGGDKANICTICGAAYVTLKALQGHMDSHADQAIASILPDGMATS</sequence>
<feature type="compositionally biased region" description="Basic and acidic residues" evidence="6">
    <location>
        <begin position="1723"/>
        <end position="1739"/>
    </location>
</feature>
<feature type="domain" description="C2H2-type" evidence="7">
    <location>
        <begin position="332"/>
        <end position="360"/>
    </location>
</feature>
<evidence type="ECO:0000256" key="5">
    <source>
        <dbReference type="PROSITE-ProRule" id="PRU00042"/>
    </source>
</evidence>
<feature type="compositionally biased region" description="Basic residues" evidence="6">
    <location>
        <begin position="1439"/>
        <end position="1449"/>
    </location>
</feature>
<feature type="compositionally biased region" description="Basic residues" evidence="6">
    <location>
        <begin position="92"/>
        <end position="107"/>
    </location>
</feature>
<feature type="region of interest" description="Disordered" evidence="6">
    <location>
        <begin position="459"/>
        <end position="546"/>
    </location>
</feature>
<dbReference type="PANTHER" id="PTHR24379">
    <property type="entry name" value="KRAB AND ZINC FINGER DOMAIN-CONTAINING"/>
    <property type="match status" value="1"/>
</dbReference>
<evidence type="ECO:0000256" key="3">
    <source>
        <dbReference type="ARBA" id="ARBA00022771"/>
    </source>
</evidence>
<feature type="domain" description="C2H2-type" evidence="7">
    <location>
        <begin position="882"/>
        <end position="905"/>
    </location>
</feature>
<proteinExistence type="predicted"/>
<evidence type="ECO:0000256" key="4">
    <source>
        <dbReference type="ARBA" id="ARBA00022833"/>
    </source>
</evidence>
<evidence type="ECO:0000259" key="7">
    <source>
        <dbReference type="PROSITE" id="PS50157"/>
    </source>
</evidence>
<feature type="compositionally biased region" description="Basic and acidic residues" evidence="6">
    <location>
        <begin position="2057"/>
        <end position="2069"/>
    </location>
</feature>
<feature type="region of interest" description="Disordered" evidence="6">
    <location>
        <begin position="840"/>
        <end position="864"/>
    </location>
</feature>
<feature type="compositionally biased region" description="Polar residues" evidence="6">
    <location>
        <begin position="1368"/>
        <end position="1386"/>
    </location>
</feature>
<accession>A0ABM1FAJ1</accession>
<feature type="compositionally biased region" description="Basic residues" evidence="6">
    <location>
        <begin position="1622"/>
        <end position="1631"/>
    </location>
</feature>
<feature type="compositionally biased region" description="Basic residues" evidence="6">
    <location>
        <begin position="1659"/>
        <end position="1680"/>
    </location>
</feature>
<feature type="domain" description="C2H2-type" evidence="7">
    <location>
        <begin position="2095"/>
        <end position="2122"/>
    </location>
</feature>
<dbReference type="GeneID" id="106821253"/>
<feature type="domain" description="C2H2-type" evidence="7">
    <location>
        <begin position="545"/>
        <end position="572"/>
    </location>
</feature>
<dbReference type="PROSITE" id="PS00028">
    <property type="entry name" value="ZINC_FINGER_C2H2_1"/>
    <property type="match status" value="15"/>
</dbReference>
<gene>
    <name evidence="9" type="primary">LOC106821253</name>
</gene>
<feature type="domain" description="C2H2-type" evidence="7">
    <location>
        <begin position="637"/>
        <end position="664"/>
    </location>
</feature>
<feature type="compositionally biased region" description="Basic and acidic residues" evidence="6">
    <location>
        <begin position="915"/>
        <end position="933"/>
    </location>
</feature>
<dbReference type="InterPro" id="IPR036236">
    <property type="entry name" value="Znf_C2H2_sf"/>
</dbReference>
<evidence type="ECO:0000313" key="9">
    <source>
        <dbReference type="RefSeq" id="XP_014681462.1"/>
    </source>
</evidence>
<feature type="region of interest" description="Disordered" evidence="6">
    <location>
        <begin position="2033"/>
        <end position="2087"/>
    </location>
</feature>
<protein>
    <submittedName>
        <fullName evidence="9">Uncharacterized protein LOC106821253</fullName>
    </submittedName>
</protein>
<organism evidence="8 9">
    <name type="scientific">Priapulus caudatus</name>
    <name type="common">Priapulid worm</name>
    <dbReference type="NCBI Taxonomy" id="37621"/>
    <lineage>
        <taxon>Eukaryota</taxon>
        <taxon>Metazoa</taxon>
        <taxon>Ecdysozoa</taxon>
        <taxon>Scalidophora</taxon>
        <taxon>Priapulida</taxon>
        <taxon>Priapulimorpha</taxon>
        <taxon>Priapulimorphida</taxon>
        <taxon>Priapulidae</taxon>
        <taxon>Priapulus</taxon>
    </lineage>
</organism>
<feature type="compositionally biased region" description="Polar residues" evidence="6">
    <location>
        <begin position="1743"/>
        <end position="1752"/>
    </location>
</feature>
<dbReference type="InterPro" id="IPR013087">
    <property type="entry name" value="Znf_C2H2_type"/>
</dbReference>
<feature type="domain" description="C2H2-type" evidence="7">
    <location>
        <begin position="575"/>
        <end position="602"/>
    </location>
</feature>
<dbReference type="SMART" id="SM00355">
    <property type="entry name" value="ZnF_C2H2"/>
    <property type="match status" value="21"/>
</dbReference>
<reference evidence="9" key="1">
    <citation type="submission" date="2025-08" db="UniProtKB">
        <authorList>
            <consortium name="RefSeq"/>
        </authorList>
    </citation>
    <scope>IDENTIFICATION</scope>
</reference>
<dbReference type="Pfam" id="PF00096">
    <property type="entry name" value="zf-C2H2"/>
    <property type="match status" value="1"/>
</dbReference>
<feature type="compositionally biased region" description="Basic and acidic residues" evidence="6">
    <location>
        <begin position="945"/>
        <end position="974"/>
    </location>
</feature>
<feature type="region of interest" description="Disordered" evidence="6">
    <location>
        <begin position="1621"/>
        <end position="1812"/>
    </location>
</feature>
<evidence type="ECO:0000256" key="6">
    <source>
        <dbReference type="SAM" id="MobiDB-lite"/>
    </source>
</evidence>
<feature type="domain" description="C2H2-type" evidence="7">
    <location>
        <begin position="281"/>
        <end position="303"/>
    </location>
</feature>
<feature type="domain" description="C2H2-type" evidence="7">
    <location>
        <begin position="415"/>
        <end position="443"/>
    </location>
</feature>
<feature type="domain" description="C2H2-type" evidence="7">
    <location>
        <begin position="981"/>
        <end position="1009"/>
    </location>
</feature>
<feature type="domain" description="C2H2-type" evidence="7">
    <location>
        <begin position="2150"/>
        <end position="2179"/>
    </location>
</feature>
<name>A0ABM1FAJ1_PRICU</name>
<keyword evidence="8" id="KW-1185">Reference proteome</keyword>
<feature type="region of interest" description="Disordered" evidence="6">
    <location>
        <begin position="915"/>
        <end position="974"/>
    </location>
</feature>
<feature type="compositionally biased region" description="Low complexity" evidence="6">
    <location>
        <begin position="529"/>
        <end position="544"/>
    </location>
</feature>
<keyword evidence="4" id="KW-0862">Zinc</keyword>
<feature type="region of interest" description="Disordered" evidence="6">
    <location>
        <begin position="1887"/>
        <end position="1909"/>
    </location>
</feature>
<feature type="domain" description="C2H2-type" evidence="7">
    <location>
        <begin position="718"/>
        <end position="746"/>
    </location>
</feature>
<feature type="compositionally biased region" description="Polar residues" evidence="6">
    <location>
        <begin position="1418"/>
        <end position="1437"/>
    </location>
</feature>
<feature type="region of interest" description="Disordered" evidence="6">
    <location>
        <begin position="1322"/>
        <end position="1471"/>
    </location>
</feature>
<feature type="compositionally biased region" description="Basic and acidic residues" evidence="6">
    <location>
        <begin position="179"/>
        <end position="195"/>
    </location>
</feature>
<evidence type="ECO:0000313" key="8">
    <source>
        <dbReference type="Proteomes" id="UP000695022"/>
    </source>
</evidence>
<dbReference type="PROSITE" id="PS50157">
    <property type="entry name" value="ZINC_FINGER_C2H2_2"/>
    <property type="match status" value="13"/>
</dbReference>
<feature type="domain" description="C2H2-type" evidence="7">
    <location>
        <begin position="2123"/>
        <end position="2145"/>
    </location>
</feature>
<dbReference type="RefSeq" id="XP_014681462.1">
    <property type="nucleotide sequence ID" value="XM_014825976.1"/>
</dbReference>
<dbReference type="Pfam" id="PF13912">
    <property type="entry name" value="zf-C2H2_6"/>
    <property type="match status" value="1"/>
</dbReference>
<feature type="compositionally biased region" description="Low complexity" evidence="6">
    <location>
        <begin position="112"/>
        <end position="121"/>
    </location>
</feature>
<dbReference type="PANTHER" id="PTHR24379:SF121">
    <property type="entry name" value="C2H2-TYPE DOMAIN-CONTAINING PROTEIN"/>
    <property type="match status" value="1"/>
</dbReference>